<evidence type="ECO:0000313" key="3">
    <source>
        <dbReference type="Proteomes" id="UP000789739"/>
    </source>
</evidence>
<dbReference type="GO" id="GO:0016787">
    <property type="term" value="F:hydrolase activity"/>
    <property type="evidence" value="ECO:0007669"/>
    <property type="project" value="InterPro"/>
</dbReference>
<proteinExistence type="predicted"/>
<accession>A0A9N9BAG4</accession>
<evidence type="ECO:0000313" key="2">
    <source>
        <dbReference type="EMBL" id="CAG8559266.1"/>
    </source>
</evidence>
<gene>
    <name evidence="2" type="ORF">PBRASI_LOCUS5503</name>
</gene>
<protein>
    <submittedName>
        <fullName evidence="2">1241_t:CDS:1</fullName>
    </submittedName>
</protein>
<evidence type="ECO:0000259" key="1">
    <source>
        <dbReference type="Pfam" id="PF01738"/>
    </source>
</evidence>
<dbReference type="PANTHER" id="PTHR22946">
    <property type="entry name" value="DIENELACTONE HYDROLASE DOMAIN-CONTAINING PROTEIN-RELATED"/>
    <property type="match status" value="1"/>
</dbReference>
<dbReference type="EMBL" id="CAJVPI010000648">
    <property type="protein sequence ID" value="CAG8559266.1"/>
    <property type="molecule type" value="Genomic_DNA"/>
</dbReference>
<dbReference type="InterPro" id="IPR050261">
    <property type="entry name" value="FrsA_esterase"/>
</dbReference>
<sequence>MVVESIEIQHVDKTLPGDFCSPTRKNAGIVIFVHGSGSSRFSPRFVAEILRSRGVGTFLLDLLTPREEAIDERTRHLRFDIEMLSQRVASVIDYFAQDKRTQGLPIGLFGASTGGGAALLAASLCPNQIATVVSRGGRPDLVPVPVLKSINTPTLFIVGSKDTVVLELNKQALNALGSKEKKLQVVEGATHLFEEKGMY</sequence>
<dbReference type="InterPro" id="IPR029058">
    <property type="entry name" value="AB_hydrolase_fold"/>
</dbReference>
<dbReference type="Proteomes" id="UP000789739">
    <property type="component" value="Unassembled WGS sequence"/>
</dbReference>
<feature type="domain" description="Dienelactone hydrolase" evidence="1">
    <location>
        <begin position="82"/>
        <end position="196"/>
    </location>
</feature>
<comment type="caution">
    <text evidence="2">The sequence shown here is derived from an EMBL/GenBank/DDBJ whole genome shotgun (WGS) entry which is preliminary data.</text>
</comment>
<organism evidence="2 3">
    <name type="scientific">Paraglomus brasilianum</name>
    <dbReference type="NCBI Taxonomy" id="144538"/>
    <lineage>
        <taxon>Eukaryota</taxon>
        <taxon>Fungi</taxon>
        <taxon>Fungi incertae sedis</taxon>
        <taxon>Mucoromycota</taxon>
        <taxon>Glomeromycotina</taxon>
        <taxon>Glomeromycetes</taxon>
        <taxon>Paraglomerales</taxon>
        <taxon>Paraglomeraceae</taxon>
        <taxon>Paraglomus</taxon>
    </lineage>
</organism>
<dbReference type="InterPro" id="IPR002925">
    <property type="entry name" value="Dienelactn_hydro"/>
</dbReference>
<dbReference type="SUPFAM" id="SSF53474">
    <property type="entry name" value="alpha/beta-Hydrolases"/>
    <property type="match status" value="1"/>
</dbReference>
<dbReference type="Gene3D" id="3.40.50.1820">
    <property type="entry name" value="alpha/beta hydrolase"/>
    <property type="match status" value="1"/>
</dbReference>
<name>A0A9N9BAG4_9GLOM</name>
<dbReference type="AlphaFoldDB" id="A0A9N9BAG4"/>
<keyword evidence="3" id="KW-1185">Reference proteome</keyword>
<dbReference type="OrthoDB" id="18845at2759"/>
<reference evidence="2" key="1">
    <citation type="submission" date="2021-06" db="EMBL/GenBank/DDBJ databases">
        <authorList>
            <person name="Kallberg Y."/>
            <person name="Tangrot J."/>
            <person name="Rosling A."/>
        </authorList>
    </citation>
    <scope>NUCLEOTIDE SEQUENCE</scope>
    <source>
        <strain evidence="2">BR232B</strain>
    </source>
</reference>
<dbReference type="Pfam" id="PF01738">
    <property type="entry name" value="DLH"/>
    <property type="match status" value="1"/>
</dbReference>